<accession>A0A4Y7KLD3</accession>
<dbReference type="Proteomes" id="UP000316621">
    <property type="component" value="Chromosome 8"/>
</dbReference>
<name>A0A4Y7KLD3_PAPSO</name>
<dbReference type="AlphaFoldDB" id="A0A4Y7KLD3"/>
<dbReference type="EMBL" id="CM010722">
    <property type="protein sequence ID" value="RZC73657.1"/>
    <property type="molecule type" value="Genomic_DNA"/>
</dbReference>
<organism evidence="2 3">
    <name type="scientific">Papaver somniferum</name>
    <name type="common">Opium poppy</name>
    <dbReference type="NCBI Taxonomy" id="3469"/>
    <lineage>
        <taxon>Eukaryota</taxon>
        <taxon>Viridiplantae</taxon>
        <taxon>Streptophyta</taxon>
        <taxon>Embryophyta</taxon>
        <taxon>Tracheophyta</taxon>
        <taxon>Spermatophyta</taxon>
        <taxon>Magnoliopsida</taxon>
        <taxon>Ranunculales</taxon>
        <taxon>Papaveraceae</taxon>
        <taxon>Papaveroideae</taxon>
        <taxon>Papaver</taxon>
    </lineage>
</organism>
<feature type="region of interest" description="Disordered" evidence="1">
    <location>
        <begin position="25"/>
        <end position="47"/>
    </location>
</feature>
<protein>
    <submittedName>
        <fullName evidence="2">Uncharacterized protein</fullName>
    </submittedName>
</protein>
<evidence type="ECO:0000313" key="3">
    <source>
        <dbReference type="Proteomes" id="UP000316621"/>
    </source>
</evidence>
<feature type="compositionally biased region" description="Polar residues" evidence="1">
    <location>
        <begin position="36"/>
        <end position="47"/>
    </location>
</feature>
<gene>
    <name evidence="2" type="ORF">C5167_049137</name>
</gene>
<sequence>MSVTNKNPEEFKCNTVSNSKPNCGLVKHGNVRKNKSGSNPKATIAGTSKDTDWTKVTEMMRRNFNKVMLRKIFKVIRNWNWRKEEFKMIRLLEENIFENIDDKAIGEHKVSNLNTLNAQKQDQTRRNATEF</sequence>
<evidence type="ECO:0000256" key="1">
    <source>
        <dbReference type="SAM" id="MobiDB-lite"/>
    </source>
</evidence>
<proteinExistence type="predicted"/>
<keyword evidence="3" id="KW-1185">Reference proteome</keyword>
<reference evidence="2 3" key="1">
    <citation type="journal article" date="2018" name="Science">
        <title>The opium poppy genome and morphinan production.</title>
        <authorList>
            <person name="Guo L."/>
            <person name="Winzer T."/>
            <person name="Yang X."/>
            <person name="Li Y."/>
            <person name="Ning Z."/>
            <person name="He Z."/>
            <person name="Teodor R."/>
            <person name="Lu Y."/>
            <person name="Bowser T.A."/>
            <person name="Graham I.A."/>
            <person name="Ye K."/>
        </authorList>
    </citation>
    <scope>NUCLEOTIDE SEQUENCE [LARGE SCALE GENOMIC DNA]</scope>
    <source>
        <strain evidence="3">cv. HN1</strain>
        <tissue evidence="2">Leaves</tissue>
    </source>
</reference>
<evidence type="ECO:0000313" key="2">
    <source>
        <dbReference type="EMBL" id="RZC73657.1"/>
    </source>
</evidence>
<dbReference type="Gramene" id="RZC73657">
    <property type="protein sequence ID" value="RZC73657"/>
    <property type="gene ID" value="C5167_049137"/>
</dbReference>